<keyword evidence="6" id="KW-0540">Nuclease</keyword>
<dbReference type="PANTHER" id="PTHR12553">
    <property type="entry name" value="ZINC PHOSPHODIESTERASE ELAC PROTEIN 2"/>
    <property type="match status" value="1"/>
</dbReference>
<name>A0A443SCF2_9ACAR</name>
<evidence type="ECO:0000313" key="12">
    <source>
        <dbReference type="EMBL" id="RWS25105.1"/>
    </source>
</evidence>
<evidence type="ECO:0000313" key="13">
    <source>
        <dbReference type="Proteomes" id="UP000288716"/>
    </source>
</evidence>
<dbReference type="SMART" id="SM00849">
    <property type="entry name" value="Lactamase_B"/>
    <property type="match status" value="1"/>
</dbReference>
<evidence type="ECO:0000256" key="7">
    <source>
        <dbReference type="ARBA" id="ARBA00022723"/>
    </source>
</evidence>
<protein>
    <recommendedName>
        <fullName evidence="4">ribonuclease Z</fullName>
        <ecNumber evidence="4">3.1.26.11</ecNumber>
    </recommendedName>
</protein>
<dbReference type="GO" id="GO:0046872">
    <property type="term" value="F:metal ion binding"/>
    <property type="evidence" value="ECO:0007669"/>
    <property type="project" value="UniProtKB-KW"/>
</dbReference>
<evidence type="ECO:0000256" key="10">
    <source>
        <dbReference type="ARBA" id="ARBA00022833"/>
    </source>
</evidence>
<evidence type="ECO:0000256" key="6">
    <source>
        <dbReference type="ARBA" id="ARBA00022722"/>
    </source>
</evidence>
<dbReference type="GO" id="GO:1990180">
    <property type="term" value="P:mitochondrial tRNA 3'-end processing"/>
    <property type="evidence" value="ECO:0007669"/>
    <property type="project" value="TreeGrafter"/>
</dbReference>
<evidence type="ECO:0000256" key="8">
    <source>
        <dbReference type="ARBA" id="ARBA00022759"/>
    </source>
</evidence>
<dbReference type="AlphaFoldDB" id="A0A443SCF2"/>
<dbReference type="Gene3D" id="3.60.15.10">
    <property type="entry name" value="Ribonuclease Z/Hydroxyacylglutathione hydrolase-like"/>
    <property type="match status" value="1"/>
</dbReference>
<dbReference type="InterPro" id="IPR036866">
    <property type="entry name" value="RibonucZ/Hydroxyglut_hydro"/>
</dbReference>
<keyword evidence="5" id="KW-0819">tRNA processing</keyword>
<accession>A0A443SCF2</accession>
<comment type="catalytic activity">
    <reaction evidence="1">
        <text>Endonucleolytic cleavage of RNA, removing extra 3' nucleotides from tRNA precursor, generating 3' termini of tRNAs. A 3'-hydroxy group is left at the tRNA terminus and a 5'-phosphoryl group is left at the trailer molecule.</text>
        <dbReference type="EC" id="3.1.26.11"/>
    </reaction>
</comment>
<dbReference type="GO" id="GO:0005739">
    <property type="term" value="C:mitochondrion"/>
    <property type="evidence" value="ECO:0007669"/>
    <property type="project" value="TreeGrafter"/>
</dbReference>
<evidence type="ECO:0000256" key="2">
    <source>
        <dbReference type="ARBA" id="ARBA00001947"/>
    </source>
</evidence>
<comment type="similarity">
    <text evidence="3">Belongs to the RNase Z family.</text>
</comment>
<proteinExistence type="inferred from homology"/>
<dbReference type="VEuPathDB" id="VectorBase:LDEU006934"/>
<comment type="caution">
    <text evidence="12">The sequence shown here is derived from an EMBL/GenBank/DDBJ whole genome shotgun (WGS) entry which is preliminary data.</text>
</comment>
<evidence type="ECO:0000256" key="5">
    <source>
        <dbReference type="ARBA" id="ARBA00022694"/>
    </source>
</evidence>
<evidence type="ECO:0000259" key="11">
    <source>
        <dbReference type="SMART" id="SM00849"/>
    </source>
</evidence>
<sequence>MFPLLSHSILQSEIPPDNKFSGEELILRPASKAGFVSNSGVRNFDETSSVREALDISDFTEAIEKYKQVCSSLNKDSNKSRYPEFIFLGTGSATPSKYRNSSCILVKIDDESTFMLDCGEGSFGQFFRFFGDDLFSELKKLKGIYVSHHHADHHLSLIELLKSRESLNLPPLPLIIPPAVSDWLQAYSDKYESIDHLFKIYHSTTFQSPNACKSLWSQLNIENLVTVKVPHCKDSMGLIFHIGKERSYKIVYSGDTMPSSALIREGMNCDVLIHEATMDDGLEEDAIAKKHCTMSQAIDVGLRMKAKNTILTHFSQRYSKIPLISFSDMGNVGIAFDNMRIRYCDLPKLPHLIEPLKILFHDDHEELLDKSSLRLRKKQVLAEVSQKMDSLF</sequence>
<evidence type="ECO:0000256" key="4">
    <source>
        <dbReference type="ARBA" id="ARBA00012477"/>
    </source>
</evidence>
<dbReference type="InterPro" id="IPR001279">
    <property type="entry name" value="Metallo-B-lactamas"/>
</dbReference>
<evidence type="ECO:0000256" key="3">
    <source>
        <dbReference type="ARBA" id="ARBA00007823"/>
    </source>
</evidence>
<keyword evidence="8" id="KW-0255">Endonuclease</keyword>
<keyword evidence="7" id="KW-0479">Metal-binding</keyword>
<reference evidence="12 13" key="1">
    <citation type="journal article" date="2018" name="Gigascience">
        <title>Genomes of trombidid mites reveal novel predicted allergens and laterally-transferred genes associated with secondary metabolism.</title>
        <authorList>
            <person name="Dong X."/>
            <person name="Chaisiri K."/>
            <person name="Xia D."/>
            <person name="Armstrong S.D."/>
            <person name="Fang Y."/>
            <person name="Donnelly M.J."/>
            <person name="Kadowaki T."/>
            <person name="McGarry J.W."/>
            <person name="Darby A.C."/>
            <person name="Makepeace B.L."/>
        </authorList>
    </citation>
    <scope>NUCLEOTIDE SEQUENCE [LARGE SCALE GENOMIC DNA]</scope>
    <source>
        <strain evidence="12">UoL-UT</strain>
    </source>
</reference>
<keyword evidence="10" id="KW-0862">Zinc</keyword>
<dbReference type="Proteomes" id="UP000288716">
    <property type="component" value="Unassembled WGS sequence"/>
</dbReference>
<dbReference type="GO" id="GO:0042781">
    <property type="term" value="F:3'-tRNA processing endoribonuclease activity"/>
    <property type="evidence" value="ECO:0007669"/>
    <property type="project" value="UniProtKB-EC"/>
</dbReference>
<dbReference type="InterPro" id="IPR047151">
    <property type="entry name" value="RNZ2-like"/>
</dbReference>
<evidence type="ECO:0000256" key="1">
    <source>
        <dbReference type="ARBA" id="ARBA00000402"/>
    </source>
</evidence>
<keyword evidence="13" id="KW-1185">Reference proteome</keyword>
<dbReference type="PANTHER" id="PTHR12553:SF49">
    <property type="entry name" value="ZINC PHOSPHODIESTERASE ELAC PROTEIN 2"/>
    <property type="match status" value="1"/>
</dbReference>
<dbReference type="EC" id="3.1.26.11" evidence="4"/>
<dbReference type="STRING" id="299467.A0A443SCF2"/>
<dbReference type="OrthoDB" id="527344at2759"/>
<dbReference type="EMBL" id="NCKV01004047">
    <property type="protein sequence ID" value="RWS25105.1"/>
    <property type="molecule type" value="Genomic_DNA"/>
</dbReference>
<feature type="domain" description="Metallo-beta-lactamase" evidence="11">
    <location>
        <begin position="100"/>
        <end position="291"/>
    </location>
</feature>
<evidence type="ECO:0000256" key="9">
    <source>
        <dbReference type="ARBA" id="ARBA00022801"/>
    </source>
</evidence>
<gene>
    <name evidence="12" type="ORF">B4U80_07939</name>
</gene>
<keyword evidence="9" id="KW-0378">Hydrolase</keyword>
<dbReference type="SUPFAM" id="SSF56281">
    <property type="entry name" value="Metallo-hydrolase/oxidoreductase"/>
    <property type="match status" value="1"/>
</dbReference>
<comment type="cofactor">
    <cofactor evidence="2">
        <name>Zn(2+)</name>
        <dbReference type="ChEBI" id="CHEBI:29105"/>
    </cofactor>
</comment>
<organism evidence="12 13">
    <name type="scientific">Leptotrombidium deliense</name>
    <dbReference type="NCBI Taxonomy" id="299467"/>
    <lineage>
        <taxon>Eukaryota</taxon>
        <taxon>Metazoa</taxon>
        <taxon>Ecdysozoa</taxon>
        <taxon>Arthropoda</taxon>
        <taxon>Chelicerata</taxon>
        <taxon>Arachnida</taxon>
        <taxon>Acari</taxon>
        <taxon>Acariformes</taxon>
        <taxon>Trombidiformes</taxon>
        <taxon>Prostigmata</taxon>
        <taxon>Anystina</taxon>
        <taxon>Parasitengona</taxon>
        <taxon>Trombiculoidea</taxon>
        <taxon>Trombiculidae</taxon>
        <taxon>Leptotrombidium</taxon>
    </lineage>
</organism>
<dbReference type="Pfam" id="PF23023">
    <property type="entry name" value="Anti-Pycsar_Apyc1"/>
    <property type="match status" value="1"/>
</dbReference>
<dbReference type="CDD" id="cd07718">
    <property type="entry name" value="RNaseZ_ELAC1_ELAC2-C-term-like_MBL-fold"/>
    <property type="match status" value="1"/>
</dbReference>